<feature type="binding site" evidence="11">
    <location>
        <position position="368"/>
    </location>
    <ligand>
        <name>[4Fe-4S] cluster</name>
        <dbReference type="ChEBI" id="CHEBI:49883"/>
    </ligand>
</feature>
<keyword evidence="7 10" id="KW-0408">Iron</keyword>
<dbReference type="CDD" id="cd07322">
    <property type="entry name" value="PriL_PriS_Eukaryotic"/>
    <property type="match status" value="1"/>
</dbReference>
<dbReference type="GO" id="GO:0005658">
    <property type="term" value="C:alpha DNA polymerase:primase complex"/>
    <property type="evidence" value="ECO:0007669"/>
    <property type="project" value="TreeGrafter"/>
</dbReference>
<reference evidence="15" key="1">
    <citation type="submission" date="2025-08" db="UniProtKB">
        <authorList>
            <consortium name="RefSeq"/>
        </authorList>
    </citation>
    <scope>IDENTIFICATION</scope>
    <source>
        <tissue evidence="15">Whole sample</tissue>
    </source>
</reference>
<dbReference type="InterPro" id="IPR058560">
    <property type="entry name" value="DNA_primase_C"/>
</dbReference>
<proteinExistence type="inferred from homology"/>
<dbReference type="GO" id="GO:0003677">
    <property type="term" value="F:DNA binding"/>
    <property type="evidence" value="ECO:0007669"/>
    <property type="project" value="UniProtKB-UniRule"/>
</dbReference>
<dbReference type="FunFam" id="1.20.930.80:FF:000001">
    <property type="entry name" value="DNA primase large subunit"/>
    <property type="match status" value="1"/>
</dbReference>
<keyword evidence="4 10" id="KW-0639">Primosome</keyword>
<dbReference type="Pfam" id="PF04104">
    <property type="entry name" value="DNA_primase_lrg"/>
    <property type="match status" value="1"/>
</dbReference>
<dbReference type="PANTHER" id="PTHR10537:SF3">
    <property type="entry name" value="DNA PRIMASE LARGE SUBUNIT"/>
    <property type="match status" value="1"/>
</dbReference>
<comment type="function">
    <text evidence="10">DNA primase is the polymerase that synthesizes small RNA primers for the Okazaki fragments made during discontinuous DNA replication.</text>
</comment>
<dbReference type="InterPro" id="IPR016558">
    <property type="entry name" value="DNA_primase_lsu_euk"/>
</dbReference>
<evidence type="ECO:0000259" key="13">
    <source>
        <dbReference type="Pfam" id="PF04104"/>
    </source>
</evidence>
<protein>
    <recommendedName>
        <fullName evidence="2 10">DNA primase large subunit</fullName>
    </recommendedName>
</protein>
<dbReference type="AlphaFoldDB" id="A0A8B8CVA2"/>
<dbReference type="SUPFAM" id="SSF140914">
    <property type="entry name" value="PriB N-terminal domain-like"/>
    <property type="match status" value="1"/>
</dbReference>
<keyword evidence="6 10" id="KW-0479">Metal-binding</keyword>
<keyword evidence="3 10" id="KW-0004">4Fe-4S</keyword>
<comment type="cofactor">
    <cofactor evidence="10">
        <name>[4Fe-4S] cluster</name>
        <dbReference type="ChEBI" id="CHEBI:49883"/>
    </cofactor>
    <text evidence="10">Binds 1 [4Fe-4S] cluster.</text>
</comment>
<keyword evidence="14" id="KW-1185">Reference proteome</keyword>
<name>A0A8B8CVA2_CRAVI</name>
<evidence type="ECO:0000256" key="12">
    <source>
        <dbReference type="SAM" id="MobiDB-lite"/>
    </source>
</evidence>
<feature type="domain" description="DNA primase large subunit C-terminal" evidence="13">
    <location>
        <begin position="279"/>
        <end position="450"/>
    </location>
</feature>
<evidence type="ECO:0000256" key="5">
    <source>
        <dbReference type="ARBA" id="ARBA00022705"/>
    </source>
</evidence>
<evidence type="ECO:0000256" key="4">
    <source>
        <dbReference type="ARBA" id="ARBA00022515"/>
    </source>
</evidence>
<evidence type="ECO:0000256" key="8">
    <source>
        <dbReference type="ARBA" id="ARBA00023014"/>
    </source>
</evidence>
<dbReference type="InterPro" id="IPR007238">
    <property type="entry name" value="DNA_primase_lsu_euk/arc"/>
</dbReference>
<gene>
    <name evidence="15" type="primary">LOC111122245</name>
</gene>
<feature type="compositionally biased region" description="Low complexity" evidence="12">
    <location>
        <begin position="474"/>
        <end position="495"/>
    </location>
</feature>
<dbReference type="PIRSF" id="PIRSF009449">
    <property type="entry name" value="DNA_primase_large_subunit"/>
    <property type="match status" value="1"/>
</dbReference>
<dbReference type="GO" id="GO:0051539">
    <property type="term" value="F:4 iron, 4 sulfur cluster binding"/>
    <property type="evidence" value="ECO:0007669"/>
    <property type="project" value="UniProtKB-UniRule"/>
</dbReference>
<evidence type="ECO:0000256" key="11">
    <source>
        <dbReference type="PIRSR" id="PIRSR009449-1"/>
    </source>
</evidence>
<feature type="binding site" evidence="11">
    <location>
        <position position="289"/>
    </location>
    <ligand>
        <name>[4Fe-4S] cluster</name>
        <dbReference type="ChEBI" id="CHEBI:49883"/>
    </ligand>
</feature>
<keyword evidence="8 10" id="KW-0411">Iron-sulfur</keyword>
<comment type="similarity">
    <text evidence="1 10">Belongs to the eukaryotic-type primase large subunit family.</text>
</comment>
<dbReference type="Proteomes" id="UP000694844">
    <property type="component" value="Chromosome 2"/>
</dbReference>
<evidence type="ECO:0000313" key="14">
    <source>
        <dbReference type="Proteomes" id="UP000694844"/>
    </source>
</evidence>
<dbReference type="OrthoDB" id="421393at2759"/>
<dbReference type="GO" id="GO:0006270">
    <property type="term" value="P:DNA replication initiation"/>
    <property type="evidence" value="ECO:0007669"/>
    <property type="project" value="TreeGrafter"/>
</dbReference>
<evidence type="ECO:0000313" key="15">
    <source>
        <dbReference type="RefSeq" id="XP_022319600.1"/>
    </source>
</evidence>
<dbReference type="RefSeq" id="XP_022319600.1">
    <property type="nucleotide sequence ID" value="XM_022463892.1"/>
</dbReference>
<dbReference type="Pfam" id="PF26466">
    <property type="entry name" value="DNA_primase_lrg_N"/>
    <property type="match status" value="1"/>
</dbReference>
<evidence type="ECO:0000256" key="9">
    <source>
        <dbReference type="ARBA" id="ARBA00023125"/>
    </source>
</evidence>
<feature type="region of interest" description="Disordered" evidence="12">
    <location>
        <begin position="460"/>
        <end position="516"/>
    </location>
</feature>
<evidence type="ECO:0000256" key="7">
    <source>
        <dbReference type="ARBA" id="ARBA00023004"/>
    </source>
</evidence>
<dbReference type="GO" id="GO:0006269">
    <property type="term" value="P:DNA replication, synthesis of primer"/>
    <property type="evidence" value="ECO:0007669"/>
    <property type="project" value="UniProtKB-KW"/>
</dbReference>
<dbReference type="KEGG" id="cvn:111122245"/>
<keyword evidence="5 10" id="KW-0235">DNA replication</keyword>
<evidence type="ECO:0000256" key="1">
    <source>
        <dbReference type="ARBA" id="ARBA00010564"/>
    </source>
</evidence>
<evidence type="ECO:0000256" key="3">
    <source>
        <dbReference type="ARBA" id="ARBA00022485"/>
    </source>
</evidence>
<feature type="binding site" evidence="11">
    <location>
        <position position="385"/>
    </location>
    <ligand>
        <name>[4Fe-4S] cluster</name>
        <dbReference type="ChEBI" id="CHEBI:49883"/>
    </ligand>
</feature>
<evidence type="ECO:0000256" key="2">
    <source>
        <dbReference type="ARBA" id="ARBA00019038"/>
    </source>
</evidence>
<keyword evidence="9 10" id="KW-0238">DNA-binding</keyword>
<dbReference type="Gene3D" id="1.20.930.80">
    <property type="match status" value="1"/>
</dbReference>
<organism evidence="14 15">
    <name type="scientific">Crassostrea virginica</name>
    <name type="common">Eastern oyster</name>
    <dbReference type="NCBI Taxonomy" id="6565"/>
    <lineage>
        <taxon>Eukaryota</taxon>
        <taxon>Metazoa</taxon>
        <taxon>Spiralia</taxon>
        <taxon>Lophotrochozoa</taxon>
        <taxon>Mollusca</taxon>
        <taxon>Bivalvia</taxon>
        <taxon>Autobranchia</taxon>
        <taxon>Pteriomorphia</taxon>
        <taxon>Ostreida</taxon>
        <taxon>Ostreoidea</taxon>
        <taxon>Ostreidae</taxon>
        <taxon>Crassostrea</taxon>
    </lineage>
</organism>
<sequence length="516" mass="59731">MEINTSKRIRRQKNSRSVYPGAEHRLQFYKIPPKETVSLQEFEECAIERLKVLKAVENAGIRFMRGTEEYNALVEKEIKKTRLARIMRTDFSTSEEEYRMDHISHFILRLAYCRSEDLKRWFLQQELDLFRFRFLKETAEEKQKFLQVNKLDYNPISDEEKKDVLQNLIASAGKNSATADTAEYFKVPFTEVLDLVRGRRVFLSRGFAYVPKDDMIVILITHYRAHLSQQLALTSRALPQLEEDNRLLPMLSGLSKRYLGQDYSTKKSNIGKITAEMIDSLSKQSFPPCMLNLHQAMKRDHHLKHGGRMQYGLFLKGIGLSLEEALRFWRIEFTKSMDGDKFDKQYSYNIRHNYGKEGKRADYTPYSCNKIIMSNAPGPGDNHGCPFRHTDADLLAQKLRLQGISKDFTDKIMKYTREGHYQIACKVYFDATHSGADDQDVHINHPNQYFDESQLFYSGKKEGKIPNTPARTGSQRSSQSTQLSQSSQNSQPVSQNATMDDEMMDDDLCMAAMETA</sequence>
<evidence type="ECO:0000256" key="10">
    <source>
        <dbReference type="PIRNR" id="PIRNR009449"/>
    </source>
</evidence>
<dbReference type="PANTHER" id="PTHR10537">
    <property type="entry name" value="DNA PRIMASE LARGE SUBUNIT"/>
    <property type="match status" value="1"/>
</dbReference>
<dbReference type="GeneID" id="111122245"/>
<dbReference type="GO" id="GO:0046872">
    <property type="term" value="F:metal ion binding"/>
    <property type="evidence" value="ECO:0007669"/>
    <property type="project" value="UniProtKB-UniRule"/>
</dbReference>
<feature type="compositionally biased region" description="Acidic residues" evidence="12">
    <location>
        <begin position="499"/>
        <end position="508"/>
    </location>
</feature>
<accession>A0A8B8CVA2</accession>
<feature type="binding site" evidence="11">
    <location>
        <position position="425"/>
    </location>
    <ligand>
        <name>[4Fe-4S] cluster</name>
        <dbReference type="ChEBI" id="CHEBI:49883"/>
    </ligand>
</feature>
<evidence type="ECO:0000256" key="6">
    <source>
        <dbReference type="ARBA" id="ARBA00022723"/>
    </source>
</evidence>